<dbReference type="AlphaFoldDB" id="A0A7S0EJD4"/>
<reference evidence="2" key="1">
    <citation type="submission" date="2021-01" db="EMBL/GenBank/DDBJ databases">
        <authorList>
            <person name="Corre E."/>
            <person name="Pelletier E."/>
            <person name="Niang G."/>
            <person name="Scheremetjew M."/>
            <person name="Finn R."/>
            <person name="Kale V."/>
            <person name="Holt S."/>
            <person name="Cochrane G."/>
            <person name="Meng A."/>
            <person name="Brown T."/>
            <person name="Cohen L."/>
        </authorList>
    </citation>
    <scope>NUCLEOTIDE SEQUENCE</scope>
    <source>
        <strain evidence="2">CCMP325</strain>
    </source>
</reference>
<feature type="domain" description="4Fe-4S ferredoxin-type" evidence="1">
    <location>
        <begin position="29"/>
        <end position="61"/>
    </location>
</feature>
<name>A0A7S0EJD4_9CRYP</name>
<proteinExistence type="predicted"/>
<evidence type="ECO:0000259" key="1">
    <source>
        <dbReference type="PROSITE" id="PS51379"/>
    </source>
</evidence>
<dbReference type="InterPro" id="IPR017896">
    <property type="entry name" value="4Fe4S_Fe-S-bd"/>
</dbReference>
<sequence length="190" mass="20741">MKTVTHLDSCGLTMIKIPRNTMHRQTTGAAKRVNEPLNRCSGCPLCSAGVCRAGVLLFDEKFLFFLVAVPFDGVGSPLAVEILPSSPSRHPASSWEAARAIAVKVLEGMGLKAVHVPESVKMVEVPLPDGRHVAQCYCVKISNKDLGNNLIHRAKFVDGYIMSEAPDFLPSRVQMDPSTLKVLDKFLQLE</sequence>
<dbReference type="PROSITE" id="PS51379">
    <property type="entry name" value="4FE4S_FER_2"/>
    <property type="match status" value="1"/>
</dbReference>
<protein>
    <recommendedName>
        <fullName evidence="1">4Fe-4S ferredoxin-type domain-containing protein</fullName>
    </recommendedName>
</protein>
<evidence type="ECO:0000313" key="2">
    <source>
        <dbReference type="EMBL" id="CAD8486478.1"/>
    </source>
</evidence>
<gene>
    <name evidence="2" type="ORF">HPHI1048_LOCUS11746</name>
</gene>
<dbReference type="EMBL" id="HBEO01017280">
    <property type="protein sequence ID" value="CAD8486478.1"/>
    <property type="molecule type" value="Transcribed_RNA"/>
</dbReference>
<accession>A0A7S0EJD4</accession>
<organism evidence="2">
    <name type="scientific">Hanusia phi</name>
    <dbReference type="NCBI Taxonomy" id="3032"/>
    <lineage>
        <taxon>Eukaryota</taxon>
        <taxon>Cryptophyceae</taxon>
        <taxon>Pyrenomonadales</taxon>
        <taxon>Geminigeraceae</taxon>
        <taxon>Hanusia</taxon>
    </lineage>
</organism>